<evidence type="ECO:0000259" key="3">
    <source>
        <dbReference type="Pfam" id="PF13542"/>
    </source>
</evidence>
<evidence type="ECO:0000256" key="1">
    <source>
        <dbReference type="SAM" id="Coils"/>
    </source>
</evidence>
<dbReference type="PANTHER" id="PTHR33498:SF1">
    <property type="entry name" value="TRANSPOSASE FOR INSERTION SEQUENCE ELEMENT IS1557"/>
    <property type="match status" value="1"/>
</dbReference>
<dbReference type="Pfam" id="PF01610">
    <property type="entry name" value="DDE_Tnp_ISL3"/>
    <property type="match status" value="1"/>
</dbReference>
<dbReference type="InterPro" id="IPR002560">
    <property type="entry name" value="Transposase_DDE"/>
</dbReference>
<dbReference type="InterPro" id="IPR032877">
    <property type="entry name" value="Transposase_HTH"/>
</dbReference>
<evidence type="ECO:0000313" key="6">
    <source>
        <dbReference type="Proteomes" id="UP000326678"/>
    </source>
</evidence>
<dbReference type="Pfam" id="PF14690">
    <property type="entry name" value="Zn_ribbon_ISL3"/>
    <property type="match status" value="1"/>
</dbReference>
<dbReference type="AlphaFoldDB" id="A0A5P8WCZ0"/>
<organism evidence="5 6">
    <name type="scientific">Nostoc sphaeroides CCNUC1</name>
    <dbReference type="NCBI Taxonomy" id="2653204"/>
    <lineage>
        <taxon>Bacteria</taxon>
        <taxon>Bacillati</taxon>
        <taxon>Cyanobacteriota</taxon>
        <taxon>Cyanophyceae</taxon>
        <taxon>Nostocales</taxon>
        <taxon>Nostocaceae</taxon>
        <taxon>Nostoc</taxon>
    </lineage>
</organism>
<feature type="coiled-coil region" evidence="1">
    <location>
        <begin position="248"/>
        <end position="306"/>
    </location>
</feature>
<keyword evidence="1" id="KW-0175">Coiled coil</keyword>
<feature type="domain" description="Transposase IS204/IS1001/IS1096/IS1165 zinc-finger" evidence="4">
    <location>
        <begin position="45"/>
        <end position="89"/>
    </location>
</feature>
<dbReference type="NCBIfam" id="NF033550">
    <property type="entry name" value="transpos_ISL3"/>
    <property type="match status" value="1"/>
</dbReference>
<protein>
    <submittedName>
        <fullName evidence="5">ISL3 family transposase</fullName>
    </submittedName>
</protein>
<accession>A0A5P8WCZ0</accession>
<dbReference type="KEGG" id="nsh:GXM_08112"/>
<keyword evidence="6" id="KW-1185">Reference proteome</keyword>
<proteinExistence type="predicted"/>
<feature type="domain" description="Transposase IS204/IS1001/IS1096/IS1165 helix-turn-helix" evidence="3">
    <location>
        <begin position="95"/>
        <end position="142"/>
    </location>
</feature>
<gene>
    <name evidence="5" type="ORF">GXM_08112</name>
</gene>
<evidence type="ECO:0000313" key="5">
    <source>
        <dbReference type="EMBL" id="QFS50618.1"/>
    </source>
</evidence>
<dbReference type="Pfam" id="PF13542">
    <property type="entry name" value="HTH_Tnp_ISL3"/>
    <property type="match status" value="1"/>
</dbReference>
<dbReference type="EMBL" id="CP045227">
    <property type="protein sequence ID" value="QFS50618.1"/>
    <property type="molecule type" value="Genomic_DNA"/>
</dbReference>
<sequence length="413" mass="47803">MKFNVEEILNLPDMKVLDCLRVASRREEIEGIGIVITIEKSVNYCSCPTCGVITQSIHQNHWRMIHDLRWSEKTVLLKINRRQFKCSKCRKVFSEKLDFVEKNKGYTQRLAVDIVQQVLDSNIHSVAERNDLSDEEVESMLKGQISQILNINLNQVRRLGIDEIALVKGQGNPKAVLVDLDTHKPIEIVNSRRMEEIREVLIGWGVQVLETIEEVSIDLWSPYKNLVEELSNKANITADRFHVMKQVNDELDAMRKAEKRAAMSLEDKSEKDRILEGLNKSKYSFIKNEDSLNEKQKEKLKSAQEVSPILAKMHKLKEDFRDIFESTISWGDSIIKLLDWMHDALSYFPKSIGTMVRWFGEIVGYFDGRTTSGTVEGINNKLKLIKRLGYGFRNFSNFRLRSLLNWHFSINSP</sequence>
<dbReference type="InterPro" id="IPR047951">
    <property type="entry name" value="Transpos_ISL3"/>
</dbReference>
<evidence type="ECO:0000259" key="2">
    <source>
        <dbReference type="Pfam" id="PF01610"/>
    </source>
</evidence>
<feature type="domain" description="Transposase IS204/IS1001/IS1096/IS1165 DDE" evidence="2">
    <location>
        <begin position="159"/>
        <end position="401"/>
    </location>
</feature>
<dbReference type="PANTHER" id="PTHR33498">
    <property type="entry name" value="TRANSPOSASE FOR INSERTION SEQUENCE ELEMENT IS1557"/>
    <property type="match status" value="1"/>
</dbReference>
<dbReference type="Proteomes" id="UP000326678">
    <property type="component" value="Chromosome Gxm2"/>
</dbReference>
<dbReference type="RefSeq" id="WP_152591536.1">
    <property type="nucleotide sequence ID" value="NZ_CP045227.1"/>
</dbReference>
<evidence type="ECO:0000259" key="4">
    <source>
        <dbReference type="Pfam" id="PF14690"/>
    </source>
</evidence>
<name>A0A5P8WCZ0_9NOSO</name>
<dbReference type="InterPro" id="IPR029261">
    <property type="entry name" value="Transposase_Znf"/>
</dbReference>
<reference evidence="5 6" key="1">
    <citation type="submission" date="2019-10" db="EMBL/GenBank/DDBJ databases">
        <title>Genomic and transcriptomic insights into the perfect genentic adaptation of a filamentous nitrogen-fixing cyanobacterium to rice fields.</title>
        <authorList>
            <person name="Chen Z."/>
        </authorList>
    </citation>
    <scope>NUCLEOTIDE SEQUENCE [LARGE SCALE GENOMIC DNA]</scope>
    <source>
        <strain evidence="5">CCNUC1</strain>
    </source>
</reference>